<proteinExistence type="predicted"/>
<sequence>MNIDLNNPPQGQTYNLALERIESDDDRRVRLFKEVALFCCGLVATMVVLGLALAVTVSEQASPDDRKWAMALPSAAFGAILGYLLKR</sequence>
<dbReference type="Proteomes" id="UP001589906">
    <property type="component" value="Unassembled WGS sequence"/>
</dbReference>
<keyword evidence="1" id="KW-0812">Transmembrane</keyword>
<evidence type="ECO:0008006" key="4">
    <source>
        <dbReference type="Google" id="ProtNLM"/>
    </source>
</evidence>
<keyword evidence="1" id="KW-0472">Membrane</keyword>
<comment type="caution">
    <text evidence="2">The sequence shown here is derived from an EMBL/GenBank/DDBJ whole genome shotgun (WGS) entry which is preliminary data.</text>
</comment>
<dbReference type="RefSeq" id="WP_376835403.1">
    <property type="nucleotide sequence ID" value="NZ_JBHLSW010000004.1"/>
</dbReference>
<dbReference type="EMBL" id="JBHLSW010000004">
    <property type="protein sequence ID" value="MFC0633488.1"/>
    <property type="molecule type" value="Genomic_DNA"/>
</dbReference>
<evidence type="ECO:0000256" key="1">
    <source>
        <dbReference type="SAM" id="Phobius"/>
    </source>
</evidence>
<accession>A0ABV6R4H5</accession>
<name>A0ABV6R4H5_9CAUL</name>
<gene>
    <name evidence="2" type="ORF">ACFFGE_06310</name>
</gene>
<protein>
    <recommendedName>
        <fullName evidence="4">Transmembrane protein</fullName>
    </recommendedName>
</protein>
<evidence type="ECO:0000313" key="2">
    <source>
        <dbReference type="EMBL" id="MFC0633488.1"/>
    </source>
</evidence>
<organism evidence="2 3">
    <name type="scientific">Brevundimonas balnearis</name>
    <dbReference type="NCBI Taxonomy" id="1572858"/>
    <lineage>
        <taxon>Bacteria</taxon>
        <taxon>Pseudomonadati</taxon>
        <taxon>Pseudomonadota</taxon>
        <taxon>Alphaproteobacteria</taxon>
        <taxon>Caulobacterales</taxon>
        <taxon>Caulobacteraceae</taxon>
        <taxon>Brevundimonas</taxon>
    </lineage>
</organism>
<keyword evidence="1" id="KW-1133">Transmembrane helix</keyword>
<feature type="transmembrane region" description="Helical" evidence="1">
    <location>
        <begin position="68"/>
        <end position="85"/>
    </location>
</feature>
<reference evidence="2 3" key="1">
    <citation type="submission" date="2024-09" db="EMBL/GenBank/DDBJ databases">
        <authorList>
            <person name="Sun Q."/>
            <person name="Mori K."/>
        </authorList>
    </citation>
    <scope>NUCLEOTIDE SEQUENCE [LARGE SCALE GENOMIC DNA]</scope>
    <source>
        <strain evidence="2 3">NCAIM B.02621</strain>
    </source>
</reference>
<keyword evidence="3" id="KW-1185">Reference proteome</keyword>
<feature type="transmembrane region" description="Helical" evidence="1">
    <location>
        <begin position="35"/>
        <end position="56"/>
    </location>
</feature>
<evidence type="ECO:0000313" key="3">
    <source>
        <dbReference type="Proteomes" id="UP001589906"/>
    </source>
</evidence>